<accession>A0A1S8LNR6</accession>
<feature type="transmembrane region" description="Helical" evidence="8">
    <location>
        <begin position="95"/>
        <end position="115"/>
    </location>
</feature>
<dbReference type="PANTHER" id="PTHR43357">
    <property type="entry name" value="INNER MEMBRANE ABC TRANSPORTER PERMEASE PROTEIN YDCV"/>
    <property type="match status" value="1"/>
</dbReference>
<feature type="transmembrane region" description="Helical" evidence="8">
    <location>
        <begin position="241"/>
        <end position="261"/>
    </location>
</feature>
<feature type="transmembrane region" description="Helical" evidence="8">
    <location>
        <begin position="288"/>
        <end position="315"/>
    </location>
</feature>
<feature type="transmembrane region" description="Helical" evidence="8">
    <location>
        <begin position="187"/>
        <end position="205"/>
    </location>
</feature>
<keyword evidence="6 8" id="KW-1133">Transmembrane helix</keyword>
<evidence type="ECO:0000313" key="9">
    <source>
        <dbReference type="EMBL" id="URZ09778.1"/>
    </source>
</evidence>
<evidence type="ECO:0000256" key="5">
    <source>
        <dbReference type="ARBA" id="ARBA00022692"/>
    </source>
</evidence>
<comment type="subcellular location">
    <subcellularLocation>
        <location evidence="1">Cell inner membrane</location>
        <topology evidence="1">Multi-pass membrane protein</topology>
    </subcellularLocation>
    <subcellularLocation>
        <location evidence="8">Cell membrane</location>
        <topology evidence="8">Multi-pass membrane protein</topology>
    </subcellularLocation>
</comment>
<feature type="transmembrane region" description="Helical" evidence="8">
    <location>
        <begin position="354"/>
        <end position="374"/>
    </location>
</feature>
<feature type="transmembrane region" description="Helical" evidence="8">
    <location>
        <begin position="479"/>
        <end position="503"/>
    </location>
</feature>
<gene>
    <name evidence="9" type="ORF">CROST_004710</name>
</gene>
<proteinExistence type="inferred from homology"/>
<evidence type="ECO:0000256" key="8">
    <source>
        <dbReference type="RuleBase" id="RU363032"/>
    </source>
</evidence>
<dbReference type="CDD" id="cd06261">
    <property type="entry name" value="TM_PBP2"/>
    <property type="match status" value="2"/>
</dbReference>
<evidence type="ECO:0000256" key="2">
    <source>
        <dbReference type="ARBA" id="ARBA00022448"/>
    </source>
</evidence>
<evidence type="ECO:0000256" key="4">
    <source>
        <dbReference type="ARBA" id="ARBA00022519"/>
    </source>
</evidence>
<name>A0A1S8LNR6_9CLOT</name>
<dbReference type="PANTHER" id="PTHR43357:SF3">
    <property type="entry name" value="FE(3+)-TRANSPORT SYSTEM PERMEASE PROTEIN FBPB 2"/>
    <property type="match status" value="1"/>
</dbReference>
<evidence type="ECO:0000256" key="6">
    <source>
        <dbReference type="ARBA" id="ARBA00022989"/>
    </source>
</evidence>
<dbReference type="AlphaFoldDB" id="A0A1S8LNR6"/>
<evidence type="ECO:0000313" key="10">
    <source>
        <dbReference type="Proteomes" id="UP000190951"/>
    </source>
</evidence>
<dbReference type="Pfam" id="PF00528">
    <property type="entry name" value="BPD_transp_1"/>
    <property type="match status" value="2"/>
</dbReference>
<organism evidence="9 10">
    <name type="scientific">Clostridium felsineum</name>
    <dbReference type="NCBI Taxonomy" id="36839"/>
    <lineage>
        <taxon>Bacteria</taxon>
        <taxon>Bacillati</taxon>
        <taxon>Bacillota</taxon>
        <taxon>Clostridia</taxon>
        <taxon>Eubacteriales</taxon>
        <taxon>Clostridiaceae</taxon>
        <taxon>Clostridium</taxon>
    </lineage>
</organism>
<feature type="transmembrane region" description="Helical" evidence="8">
    <location>
        <begin position="417"/>
        <end position="439"/>
    </location>
</feature>
<feature type="transmembrane region" description="Helical" evidence="8">
    <location>
        <begin position="135"/>
        <end position="158"/>
    </location>
</feature>
<keyword evidence="10" id="KW-1185">Reference proteome</keyword>
<dbReference type="PROSITE" id="PS50928">
    <property type="entry name" value="ABC_TM1"/>
    <property type="match status" value="2"/>
</dbReference>
<dbReference type="InterPro" id="IPR035906">
    <property type="entry name" value="MetI-like_sf"/>
</dbReference>
<evidence type="ECO:0000256" key="1">
    <source>
        <dbReference type="ARBA" id="ARBA00004429"/>
    </source>
</evidence>
<dbReference type="GO" id="GO:0005886">
    <property type="term" value="C:plasma membrane"/>
    <property type="evidence" value="ECO:0007669"/>
    <property type="project" value="UniProtKB-SubCell"/>
</dbReference>
<feature type="transmembrane region" description="Helical" evidence="8">
    <location>
        <begin position="523"/>
        <end position="546"/>
    </location>
</feature>
<reference evidence="9 10" key="1">
    <citation type="submission" date="2022-04" db="EMBL/GenBank/DDBJ databases">
        <title>Genome sequence of C. roseum typestrain.</title>
        <authorList>
            <person name="Poehlein A."/>
            <person name="Schoch T."/>
            <person name="Duerre P."/>
            <person name="Daniel R."/>
        </authorList>
    </citation>
    <scope>NUCLEOTIDE SEQUENCE [LARGE SCALE GENOMIC DNA]</scope>
    <source>
        <strain evidence="9 10">DSM 7320</strain>
    </source>
</reference>
<evidence type="ECO:0000256" key="3">
    <source>
        <dbReference type="ARBA" id="ARBA00022475"/>
    </source>
</evidence>
<keyword evidence="3" id="KW-1003">Cell membrane</keyword>
<dbReference type="STRING" id="84029.CROST_04500"/>
<dbReference type="EMBL" id="CP096983">
    <property type="protein sequence ID" value="URZ09778.1"/>
    <property type="molecule type" value="Genomic_DNA"/>
</dbReference>
<dbReference type="Gene3D" id="1.10.3720.10">
    <property type="entry name" value="MetI-like"/>
    <property type="match status" value="2"/>
</dbReference>
<feature type="transmembrane region" description="Helical" evidence="8">
    <location>
        <begin position="56"/>
        <end position="83"/>
    </location>
</feature>
<feature type="transmembrane region" description="Helical" evidence="8">
    <location>
        <begin position="12"/>
        <end position="36"/>
    </location>
</feature>
<feature type="transmembrane region" description="Helical" evidence="8">
    <location>
        <begin position="386"/>
        <end position="411"/>
    </location>
</feature>
<dbReference type="Proteomes" id="UP000190951">
    <property type="component" value="Chromosome"/>
</dbReference>
<dbReference type="SUPFAM" id="SSF161098">
    <property type="entry name" value="MetI-like"/>
    <property type="match status" value="2"/>
</dbReference>
<comment type="similarity">
    <text evidence="8">Belongs to the binding-protein-dependent transport system permease family.</text>
</comment>
<protein>
    <submittedName>
        <fullName evidence="9">Uncharacterized protein</fullName>
    </submittedName>
</protein>
<dbReference type="KEGG" id="crw:CROST_004710"/>
<evidence type="ECO:0000256" key="7">
    <source>
        <dbReference type="ARBA" id="ARBA00023136"/>
    </source>
</evidence>
<dbReference type="InterPro" id="IPR000515">
    <property type="entry name" value="MetI-like"/>
</dbReference>
<keyword evidence="5 8" id="KW-0812">Transmembrane</keyword>
<dbReference type="RefSeq" id="WP_077835861.1">
    <property type="nucleotide sequence ID" value="NZ_CP096983.1"/>
</dbReference>
<keyword evidence="2 8" id="KW-0813">Transport</keyword>
<dbReference type="GO" id="GO:0055085">
    <property type="term" value="P:transmembrane transport"/>
    <property type="evidence" value="ECO:0007669"/>
    <property type="project" value="InterPro"/>
</dbReference>
<keyword evidence="4" id="KW-0997">Cell inner membrane</keyword>
<keyword evidence="7 8" id="KW-0472">Membrane</keyword>
<sequence length="554" mass="62190">MKNFLNNNSRKITVIISLIFLTLFIVLPLVVISTYNLYSNEASSFKTLFTKDIAHIYFNTLKLGILVILVSSVISFPLAFINVKTNLRFKVSIDILSFIPVMIPPYIESMGWILFLQKKGYLDTLCPALSFLRNYFFSLTGLVIIMSLHVFPFMYLGLKNALLKVSSNLEDAAFVHGSSLFFTLRKIIFPLLLSSYMVGALLIFLRTVSEFGIPATFGRKIGYYVLTTEIYKYVSDWPIDFGKASTLSLLLTLSCLILWFFQNHISLKHSYLLIGGKSSKKNLHNLNILAKVIVYMYIFLVFTLAILVPIISIFFTSIIKVQGYGLSCRNFTLINYINIFSSGSDGFNALINTFKISILASILTTIIGTFYGLIIGKYKKGLLYKLTAIFSILPNTVPGIVIIIGLILVFNSKYMPLPIYNTFGMVILTYVVLFLPYTVEYVSNSYSQINSNLEEAANLFGSKYLFMLKKIIIPLNSKAIFSGFIMTFIVSVRELVAPLMILPPSMQNSASFIYSQFEQGSEGAGMAMALVSIIITAILLIILNMLSGVKKERT</sequence>